<sequence length="334" mass="36481">MDRITSLFARKMVAAAEPAVDARAALSFVGLDPDAPWNPAEMISAGDYYAMLEWMAGQVDVTALPVKVGASMRCDEYGALGLAWKAAPNLLGSFARVQRYARLWTSVVTYELRAVPEGMLYVVHRDAPRRLGVRLSNETTLVATVSIARQVCPVAFAPLRAFVRHEAPRTTADHEAYLGCPVDFGAGHDGLLFSSESLRQPNRLGDEGISRYLVSHLDAELSSIRDEAPVVARAKEAIARSLSEGAPRMADVARDLGFSVRSFHRRLSDHGVSFQALTEETRRELAVGLLRDEGHSLAEVAFLTGFSEQSSFTRAFKRWVGLTPASYRKGQGAA</sequence>
<dbReference type="Proteomes" id="UP000221168">
    <property type="component" value="Unassembled WGS sequence"/>
</dbReference>
<dbReference type="RefSeq" id="WP_099306261.1">
    <property type="nucleotide sequence ID" value="NZ_PDVP01000005.1"/>
</dbReference>
<keyword evidence="6" id="KW-1185">Reference proteome</keyword>
<keyword evidence="1" id="KW-0805">Transcription regulation</keyword>
<dbReference type="PROSITE" id="PS01124">
    <property type="entry name" value="HTH_ARAC_FAMILY_2"/>
    <property type="match status" value="1"/>
</dbReference>
<dbReference type="GO" id="GO:0000976">
    <property type="term" value="F:transcription cis-regulatory region binding"/>
    <property type="evidence" value="ECO:0007669"/>
    <property type="project" value="TreeGrafter"/>
</dbReference>
<accession>A0A2G1QNA9</accession>
<dbReference type="InterPro" id="IPR018060">
    <property type="entry name" value="HTH_AraC"/>
</dbReference>
<organism evidence="5 6">
    <name type="scientific">Zhengella mangrovi</name>
    <dbReference type="NCBI Taxonomy" id="1982044"/>
    <lineage>
        <taxon>Bacteria</taxon>
        <taxon>Pseudomonadati</taxon>
        <taxon>Pseudomonadota</taxon>
        <taxon>Alphaproteobacteria</taxon>
        <taxon>Hyphomicrobiales</taxon>
        <taxon>Notoacmeibacteraceae</taxon>
        <taxon>Zhengella</taxon>
    </lineage>
</organism>
<dbReference type="GO" id="GO:0003700">
    <property type="term" value="F:DNA-binding transcription factor activity"/>
    <property type="evidence" value="ECO:0007669"/>
    <property type="project" value="InterPro"/>
</dbReference>
<keyword evidence="2" id="KW-0238">DNA-binding</keyword>
<dbReference type="OrthoDB" id="9805730at2"/>
<evidence type="ECO:0000259" key="4">
    <source>
        <dbReference type="PROSITE" id="PS01124"/>
    </source>
</evidence>
<keyword evidence="3" id="KW-0804">Transcription</keyword>
<comment type="caution">
    <text evidence="5">The sequence shown here is derived from an EMBL/GenBank/DDBJ whole genome shotgun (WGS) entry which is preliminary data.</text>
</comment>
<proteinExistence type="predicted"/>
<evidence type="ECO:0000256" key="1">
    <source>
        <dbReference type="ARBA" id="ARBA00023015"/>
    </source>
</evidence>
<dbReference type="PANTHER" id="PTHR47894">
    <property type="entry name" value="HTH-TYPE TRANSCRIPTIONAL REGULATOR GADX"/>
    <property type="match status" value="1"/>
</dbReference>
<dbReference type="GO" id="GO:0005829">
    <property type="term" value="C:cytosol"/>
    <property type="evidence" value="ECO:0007669"/>
    <property type="project" value="TreeGrafter"/>
</dbReference>
<feature type="domain" description="HTH araC/xylS-type" evidence="4">
    <location>
        <begin position="232"/>
        <end position="330"/>
    </location>
</feature>
<dbReference type="InterPro" id="IPR032687">
    <property type="entry name" value="AraC-type_N"/>
</dbReference>
<dbReference type="SMART" id="SM00342">
    <property type="entry name" value="HTH_ARAC"/>
    <property type="match status" value="1"/>
</dbReference>
<dbReference type="AlphaFoldDB" id="A0A2G1QNA9"/>
<name>A0A2G1QNA9_9HYPH</name>
<gene>
    <name evidence="5" type="ORF">CSC94_10295</name>
</gene>
<dbReference type="PANTHER" id="PTHR47894:SF1">
    <property type="entry name" value="HTH-TYPE TRANSCRIPTIONAL REGULATOR VQSM"/>
    <property type="match status" value="1"/>
</dbReference>
<protein>
    <submittedName>
        <fullName evidence="5">AraC family transcriptional regulator</fullName>
    </submittedName>
</protein>
<evidence type="ECO:0000313" key="5">
    <source>
        <dbReference type="EMBL" id="PHP66940.1"/>
    </source>
</evidence>
<reference evidence="5 6" key="1">
    <citation type="submission" date="2017-10" db="EMBL/GenBank/DDBJ databases">
        <title>Sedimentibacterium mangrovi gen. nov., sp. nov., a novel member of family Phyllobacteriacea isolated from mangrove sediment.</title>
        <authorList>
            <person name="Liao H."/>
            <person name="Tian Y."/>
        </authorList>
    </citation>
    <scope>NUCLEOTIDE SEQUENCE [LARGE SCALE GENOMIC DNA]</scope>
    <source>
        <strain evidence="5 6">X9-2-2</strain>
    </source>
</reference>
<evidence type="ECO:0000256" key="2">
    <source>
        <dbReference type="ARBA" id="ARBA00023125"/>
    </source>
</evidence>
<dbReference type="InterPro" id="IPR020449">
    <property type="entry name" value="Tscrpt_reg_AraC-type_HTH"/>
</dbReference>
<dbReference type="EMBL" id="PDVP01000005">
    <property type="protein sequence ID" value="PHP66940.1"/>
    <property type="molecule type" value="Genomic_DNA"/>
</dbReference>
<evidence type="ECO:0000313" key="6">
    <source>
        <dbReference type="Proteomes" id="UP000221168"/>
    </source>
</evidence>
<dbReference type="Pfam" id="PF12833">
    <property type="entry name" value="HTH_18"/>
    <property type="match status" value="1"/>
</dbReference>
<dbReference type="PRINTS" id="PR00032">
    <property type="entry name" value="HTHARAC"/>
</dbReference>
<dbReference type="SUPFAM" id="SSF46689">
    <property type="entry name" value="Homeodomain-like"/>
    <property type="match status" value="1"/>
</dbReference>
<dbReference type="Pfam" id="PF12625">
    <property type="entry name" value="Arabinose_bd"/>
    <property type="match status" value="1"/>
</dbReference>
<dbReference type="InterPro" id="IPR009057">
    <property type="entry name" value="Homeodomain-like_sf"/>
</dbReference>
<dbReference type="Gene3D" id="1.10.10.60">
    <property type="entry name" value="Homeodomain-like"/>
    <property type="match status" value="1"/>
</dbReference>
<evidence type="ECO:0000256" key="3">
    <source>
        <dbReference type="ARBA" id="ARBA00023163"/>
    </source>
</evidence>